<name>A0ABP8G673_9BACT</name>
<sequence>MKSYFCTLFDSYYLSRGLTMYRSLAATGADFHLYIFAFDDRCEKILKQLSLPAVTVVSLREFEDEELLSVKPLRSRAEYCWTCSSSTILYCLQRFGLPHCTYIDADLYFYRDPVVLLEEMGDHSVLITEHRYSPQYEKAVKAGIYCVQFITFKNDAYGLKTLQWWRDRCIEWCYARQEEGKFGDQKYLDDWPERFKNVWVLQHLGGGLAAWNIQQYDVREGPEGLVCTERKTGHTFLPVFYHFHYLRFLTDGRIELGRRQLSEAVKACFYQPYLKELEESKRRIQTLDNTFDPHGAAPPPSGLKPALVSLLRKLKGVYHIYYLDDFVKQYADHGPYH</sequence>
<dbReference type="Proteomes" id="UP001501207">
    <property type="component" value="Unassembled WGS sequence"/>
</dbReference>
<proteinExistence type="predicted"/>
<keyword evidence="1" id="KW-0808">Transferase</keyword>
<dbReference type="InterPro" id="IPR029044">
    <property type="entry name" value="Nucleotide-diphossugar_trans"/>
</dbReference>
<protein>
    <submittedName>
        <fullName evidence="1">Glycosyl transferase</fullName>
    </submittedName>
</protein>
<comment type="caution">
    <text evidence="1">The sequence shown here is derived from an EMBL/GenBank/DDBJ whole genome shotgun (WGS) entry which is preliminary data.</text>
</comment>
<dbReference type="Gene3D" id="3.90.550.10">
    <property type="entry name" value="Spore Coat Polysaccharide Biosynthesis Protein SpsA, Chain A"/>
    <property type="match status" value="1"/>
</dbReference>
<evidence type="ECO:0000313" key="1">
    <source>
        <dbReference type="EMBL" id="GAA4318137.1"/>
    </source>
</evidence>
<gene>
    <name evidence="1" type="ORF">GCM10023143_30660</name>
</gene>
<keyword evidence="2" id="KW-1185">Reference proteome</keyword>
<evidence type="ECO:0000313" key="2">
    <source>
        <dbReference type="Proteomes" id="UP001501207"/>
    </source>
</evidence>
<dbReference type="RefSeq" id="WP_344980950.1">
    <property type="nucleotide sequence ID" value="NZ_BAABFN010000021.1"/>
</dbReference>
<dbReference type="GO" id="GO:0016740">
    <property type="term" value="F:transferase activity"/>
    <property type="evidence" value="ECO:0007669"/>
    <property type="project" value="UniProtKB-KW"/>
</dbReference>
<dbReference type="EMBL" id="BAABFN010000021">
    <property type="protein sequence ID" value="GAA4318137.1"/>
    <property type="molecule type" value="Genomic_DNA"/>
</dbReference>
<reference evidence="2" key="1">
    <citation type="journal article" date="2019" name="Int. J. Syst. Evol. Microbiol.">
        <title>The Global Catalogue of Microorganisms (GCM) 10K type strain sequencing project: providing services to taxonomists for standard genome sequencing and annotation.</title>
        <authorList>
            <consortium name="The Broad Institute Genomics Platform"/>
            <consortium name="The Broad Institute Genome Sequencing Center for Infectious Disease"/>
            <person name="Wu L."/>
            <person name="Ma J."/>
        </authorList>
    </citation>
    <scope>NUCLEOTIDE SEQUENCE [LARGE SCALE GENOMIC DNA]</scope>
    <source>
        <strain evidence="2">JCM 17664</strain>
    </source>
</reference>
<accession>A0ABP8G673</accession>
<organism evidence="1 2">
    <name type="scientific">Compostibacter hankyongensis</name>
    <dbReference type="NCBI Taxonomy" id="1007089"/>
    <lineage>
        <taxon>Bacteria</taxon>
        <taxon>Pseudomonadati</taxon>
        <taxon>Bacteroidota</taxon>
        <taxon>Chitinophagia</taxon>
        <taxon>Chitinophagales</taxon>
        <taxon>Chitinophagaceae</taxon>
        <taxon>Compostibacter</taxon>
    </lineage>
</organism>
<dbReference type="SUPFAM" id="SSF53448">
    <property type="entry name" value="Nucleotide-diphospho-sugar transferases"/>
    <property type="match status" value="1"/>
</dbReference>